<dbReference type="Proteomes" id="UP000240934">
    <property type="component" value="Segment"/>
</dbReference>
<reference evidence="1 2" key="1">
    <citation type="submission" date="2017-10" db="EMBL/GenBank/DDBJ databases">
        <title>Antibacterial composition for extension of chilled fish shelf life and decreasing of risk of food-borne infections, bacteriophage strains for its preparation.</title>
        <authorList>
            <person name="Zulkarneev E.R."/>
            <person name="Aleshkin A.V."/>
            <person name="Rubalsky O.V."/>
            <person name="Kiseleva I.A."/>
            <person name="Rubalskii E.O."/>
            <person name="Lebedev S.N."/>
        </authorList>
    </citation>
    <scope>NUCLEOTIDE SEQUENCE [LARGE SCALE GENOMIC DNA]</scope>
</reference>
<sequence>MKNQSRVFHWKHHTINLKELDQKINWHLKMQSSHGFSEFDYFLESVRRHMVAGGEDVVSFAINRGYEKEFMEFVNEKTDN</sequence>
<proteinExistence type="predicted"/>
<organism evidence="1 2">
    <name type="scientific">Aeromonas phage Ah1</name>
    <dbReference type="NCBI Taxonomy" id="2053701"/>
    <lineage>
        <taxon>Viruses</taxon>
        <taxon>Duplodnaviria</taxon>
        <taxon>Heunggongvirae</taxon>
        <taxon>Uroviricota</taxon>
        <taxon>Caudoviricetes</taxon>
        <taxon>Pantevenvirales</taxon>
        <taxon>Straboviridae</taxon>
        <taxon>Cinqassovirus</taxon>
        <taxon>Cinqassovirus ah1</taxon>
    </lineage>
</organism>
<name>A0A2H4YEJ1_9CAUD</name>
<accession>A0A2H4YEJ1</accession>
<evidence type="ECO:0000313" key="1">
    <source>
        <dbReference type="EMBL" id="AUE22598.1"/>
    </source>
</evidence>
<keyword evidence="2" id="KW-1185">Reference proteome</keyword>
<gene>
    <name evidence="1" type="ORF">Ah1_00057</name>
</gene>
<protein>
    <submittedName>
        <fullName evidence="1">Uncharacterized protein</fullName>
    </submittedName>
</protein>
<dbReference type="EMBL" id="MG250483">
    <property type="protein sequence ID" value="AUE22598.1"/>
    <property type="molecule type" value="Genomic_DNA"/>
</dbReference>
<evidence type="ECO:0000313" key="2">
    <source>
        <dbReference type="Proteomes" id="UP000240934"/>
    </source>
</evidence>